<dbReference type="Gene3D" id="6.10.340.10">
    <property type="match status" value="1"/>
</dbReference>
<protein>
    <submittedName>
        <fullName evidence="8">Methyl-accepting chemotaxis protein</fullName>
    </submittedName>
</protein>
<dbReference type="Pfam" id="PF00015">
    <property type="entry name" value="MCPsignal"/>
    <property type="match status" value="1"/>
</dbReference>
<evidence type="ECO:0000259" key="7">
    <source>
        <dbReference type="PROSITE" id="PS50885"/>
    </source>
</evidence>
<organism evidence="8 9">
    <name type="scientific">Asticcacaulis currens</name>
    <dbReference type="NCBI Taxonomy" id="2984210"/>
    <lineage>
        <taxon>Bacteria</taxon>
        <taxon>Pseudomonadati</taxon>
        <taxon>Pseudomonadota</taxon>
        <taxon>Alphaproteobacteria</taxon>
        <taxon>Caulobacterales</taxon>
        <taxon>Caulobacteraceae</taxon>
        <taxon>Asticcacaulis</taxon>
    </lineage>
</organism>
<feature type="transmembrane region" description="Helical" evidence="5">
    <location>
        <begin position="191"/>
        <end position="213"/>
    </location>
</feature>
<dbReference type="InterPro" id="IPR004090">
    <property type="entry name" value="Chemotax_Me-accpt_rcpt"/>
</dbReference>
<accession>A0ABT5IDW0</accession>
<feature type="domain" description="Methyl-accepting transducer" evidence="6">
    <location>
        <begin position="310"/>
        <end position="546"/>
    </location>
</feature>
<dbReference type="InterPro" id="IPR003660">
    <property type="entry name" value="HAMP_dom"/>
</dbReference>
<dbReference type="SMART" id="SM00283">
    <property type="entry name" value="MA"/>
    <property type="match status" value="1"/>
</dbReference>
<dbReference type="PROSITE" id="PS50111">
    <property type="entry name" value="CHEMOTAXIS_TRANSDUC_2"/>
    <property type="match status" value="1"/>
</dbReference>
<evidence type="ECO:0000313" key="9">
    <source>
        <dbReference type="Proteomes" id="UP001216595"/>
    </source>
</evidence>
<dbReference type="PANTHER" id="PTHR32089:SF112">
    <property type="entry name" value="LYSOZYME-LIKE PROTEIN-RELATED"/>
    <property type="match status" value="1"/>
</dbReference>
<evidence type="ECO:0000256" key="1">
    <source>
        <dbReference type="ARBA" id="ARBA00023224"/>
    </source>
</evidence>
<dbReference type="PANTHER" id="PTHR32089">
    <property type="entry name" value="METHYL-ACCEPTING CHEMOTAXIS PROTEIN MCPB"/>
    <property type="match status" value="1"/>
</dbReference>
<evidence type="ECO:0000256" key="4">
    <source>
        <dbReference type="SAM" id="Coils"/>
    </source>
</evidence>
<feature type="coiled-coil region" evidence="4">
    <location>
        <begin position="89"/>
        <end position="117"/>
    </location>
</feature>
<feature type="domain" description="HAMP" evidence="7">
    <location>
        <begin position="216"/>
        <end position="269"/>
    </location>
</feature>
<comment type="caution">
    <text evidence="8">The sequence shown here is derived from an EMBL/GenBank/DDBJ whole genome shotgun (WGS) entry which is preliminary data.</text>
</comment>
<keyword evidence="9" id="KW-1185">Reference proteome</keyword>
<dbReference type="PRINTS" id="PR00260">
    <property type="entry name" value="CHEMTRNSDUCR"/>
</dbReference>
<evidence type="ECO:0000256" key="3">
    <source>
        <dbReference type="PROSITE-ProRule" id="PRU00284"/>
    </source>
</evidence>
<evidence type="ECO:0000256" key="5">
    <source>
        <dbReference type="SAM" id="Phobius"/>
    </source>
</evidence>
<sequence length="566" mass="59485">MQNLRIGTKLLILIVMMGLITVVISAFGISRINFLNENLGTVDKVNSAATLGARMNQNAIILNRGEYRVAADPSLQTIQAASEIADNNRQQFAERLKKAYETADDEEKRQLDNIQAEYTEYMRGLDKTYEMARSVSSHVNLSEAQRTINGQVAENRKRADTLQAAVKAYVDRIDARGSKTAETAKAQGSQAAMVMIIVAALGVISGLAAGLLMSHFGISVPLNRSVEELRKLANGQLETEISGANRGDECGDIAKGLVIFRDNAVRTRELEADAAAQKLRTEQERKQIMLGLADDFEKSVGGIVTLVSSAATEMQAAASQLSATAQEASAQSVAVSAAAEEAGANVTSVAASTEELGASVGEIGRQVETSATVAATAVREAEEAQIVVSELNETATSIGGVVDLIAGLASQTNLLALNATIESARAGEAGKGFAVVAAEVKALASQTARATTDISEKVAKIQEATERAATTMRNIAGTIQSLNHSSTAIASAVEQQSAATQEIIQAVNQASVGTQEVTSNITGVAQAAEQTGEAAVQVQNSSAELAVQAERLHHEMDKFLATVRVS</sequence>
<dbReference type="EMBL" id="JAQQKW010000004">
    <property type="protein sequence ID" value="MDC7694371.1"/>
    <property type="molecule type" value="Genomic_DNA"/>
</dbReference>
<dbReference type="SUPFAM" id="SSF158472">
    <property type="entry name" value="HAMP domain-like"/>
    <property type="match status" value="1"/>
</dbReference>
<gene>
    <name evidence="8" type="ORF">PQU94_08760</name>
</gene>
<dbReference type="SUPFAM" id="SSF58104">
    <property type="entry name" value="Methyl-accepting chemotaxis protein (MCP) signaling domain"/>
    <property type="match status" value="1"/>
</dbReference>
<evidence type="ECO:0000256" key="2">
    <source>
        <dbReference type="ARBA" id="ARBA00029447"/>
    </source>
</evidence>
<comment type="similarity">
    <text evidence="2">Belongs to the methyl-accepting chemotaxis (MCP) protein family.</text>
</comment>
<evidence type="ECO:0000313" key="8">
    <source>
        <dbReference type="EMBL" id="MDC7694371.1"/>
    </source>
</evidence>
<name>A0ABT5IDW0_9CAUL</name>
<keyword evidence="5" id="KW-1133">Transmembrane helix</keyword>
<dbReference type="Gene3D" id="1.10.287.950">
    <property type="entry name" value="Methyl-accepting chemotaxis protein"/>
    <property type="match status" value="1"/>
</dbReference>
<dbReference type="PROSITE" id="PS50885">
    <property type="entry name" value="HAMP"/>
    <property type="match status" value="1"/>
</dbReference>
<keyword evidence="4" id="KW-0175">Coiled coil</keyword>
<keyword evidence="5" id="KW-0812">Transmembrane</keyword>
<dbReference type="Proteomes" id="UP001216595">
    <property type="component" value="Unassembled WGS sequence"/>
</dbReference>
<evidence type="ECO:0000259" key="6">
    <source>
        <dbReference type="PROSITE" id="PS50111"/>
    </source>
</evidence>
<feature type="transmembrane region" description="Helical" evidence="5">
    <location>
        <begin position="6"/>
        <end position="29"/>
    </location>
</feature>
<reference evidence="8 9" key="1">
    <citation type="submission" date="2023-01" db="EMBL/GenBank/DDBJ databases">
        <title>Novel species of the genus Asticcacaulis isolated from rivers.</title>
        <authorList>
            <person name="Lu H."/>
        </authorList>
    </citation>
    <scope>NUCLEOTIDE SEQUENCE [LARGE SCALE GENOMIC DNA]</scope>
    <source>
        <strain evidence="8 9">DXS10W</strain>
    </source>
</reference>
<keyword evidence="1 3" id="KW-0807">Transducer</keyword>
<dbReference type="RefSeq" id="WP_272741082.1">
    <property type="nucleotide sequence ID" value="NZ_JAQQKW010000004.1"/>
</dbReference>
<keyword evidence="5" id="KW-0472">Membrane</keyword>
<proteinExistence type="inferred from homology"/>
<dbReference type="InterPro" id="IPR004089">
    <property type="entry name" value="MCPsignal_dom"/>
</dbReference>